<accession>A0A7E4UPD7</accession>
<evidence type="ECO:0000313" key="2">
    <source>
        <dbReference type="WBParaSite" id="Pan_g10862.t1"/>
    </source>
</evidence>
<protein>
    <submittedName>
        <fullName evidence="2">Peptidase_M13_N domain-containing protein</fullName>
    </submittedName>
</protein>
<dbReference type="WBParaSite" id="Pan_g10862.t1">
    <property type="protein sequence ID" value="Pan_g10862.t1"/>
    <property type="gene ID" value="Pan_g10862"/>
</dbReference>
<dbReference type="AlphaFoldDB" id="A0A7E4UPD7"/>
<reference evidence="2" key="2">
    <citation type="submission" date="2020-10" db="UniProtKB">
        <authorList>
            <consortium name="WormBaseParasite"/>
        </authorList>
    </citation>
    <scope>IDENTIFICATION</scope>
</reference>
<reference evidence="1" key="1">
    <citation type="journal article" date="2013" name="Genetics">
        <title>The draft genome and transcriptome of Panagrellus redivivus are shaped by the harsh demands of a free-living lifestyle.</title>
        <authorList>
            <person name="Srinivasan J."/>
            <person name="Dillman A.R."/>
            <person name="Macchietto M.G."/>
            <person name="Heikkinen L."/>
            <person name="Lakso M."/>
            <person name="Fracchia K.M."/>
            <person name="Antoshechkin I."/>
            <person name="Mortazavi A."/>
            <person name="Wong G."/>
            <person name="Sternberg P.W."/>
        </authorList>
    </citation>
    <scope>NUCLEOTIDE SEQUENCE [LARGE SCALE GENOMIC DNA]</scope>
    <source>
        <strain evidence="1">MT8872</strain>
    </source>
</reference>
<name>A0A7E4UPD7_PANRE</name>
<organism evidence="1 2">
    <name type="scientific">Panagrellus redivivus</name>
    <name type="common">Microworm</name>
    <dbReference type="NCBI Taxonomy" id="6233"/>
    <lineage>
        <taxon>Eukaryota</taxon>
        <taxon>Metazoa</taxon>
        <taxon>Ecdysozoa</taxon>
        <taxon>Nematoda</taxon>
        <taxon>Chromadorea</taxon>
        <taxon>Rhabditida</taxon>
        <taxon>Tylenchina</taxon>
        <taxon>Panagrolaimomorpha</taxon>
        <taxon>Panagrolaimoidea</taxon>
        <taxon>Panagrolaimidae</taxon>
        <taxon>Panagrellus</taxon>
    </lineage>
</organism>
<sequence length="153" mass="17360">MDRRLFPVTELSGISSFIAEYDNQAIPDLGELILRLPVKLQNLITTASFAFEQDREKSLTEVANYLFGCKNTAEQKTLAEAQQLVATYFESVLTNTRWLKQVKAGPKKLQHHFKVELNGVDTILVLVVSKHYLFPKIITAYFQMPKKGVLTAQ</sequence>
<keyword evidence="1" id="KW-1185">Reference proteome</keyword>
<evidence type="ECO:0000313" key="1">
    <source>
        <dbReference type="Proteomes" id="UP000492821"/>
    </source>
</evidence>
<proteinExistence type="predicted"/>
<dbReference type="Proteomes" id="UP000492821">
    <property type="component" value="Unassembled WGS sequence"/>
</dbReference>